<keyword evidence="2" id="KW-0645">Protease</keyword>
<dbReference type="RefSeq" id="WP_147166060.1">
    <property type="nucleotide sequence ID" value="NZ_VOOR01000005.1"/>
</dbReference>
<dbReference type="SUPFAM" id="SSF49464">
    <property type="entry name" value="Carboxypeptidase regulatory domain-like"/>
    <property type="match status" value="1"/>
</dbReference>
<evidence type="ECO:0000313" key="2">
    <source>
        <dbReference type="EMBL" id="TXB67939.1"/>
    </source>
</evidence>
<protein>
    <submittedName>
        <fullName evidence="2">Carboxypeptidase-like regulatory domain-containing protein</fullName>
    </submittedName>
</protein>
<evidence type="ECO:0000256" key="1">
    <source>
        <dbReference type="SAM" id="SignalP"/>
    </source>
</evidence>
<feature type="chain" id="PRO_5023004787" evidence="1">
    <location>
        <begin position="22"/>
        <end position="836"/>
    </location>
</feature>
<gene>
    <name evidence="2" type="ORF">FRY97_03585</name>
</gene>
<dbReference type="GO" id="GO:0004180">
    <property type="term" value="F:carboxypeptidase activity"/>
    <property type="evidence" value="ECO:0007669"/>
    <property type="project" value="UniProtKB-KW"/>
</dbReference>
<keyword evidence="2" id="KW-0121">Carboxypeptidase</keyword>
<sequence length="836" mass="95808">MKHNLVFLLTALFLLPALGRAQQVVRGQVQDRDTKEGIPFCNVYFSGTTTGVSTDVDGYFELQTAQLRDSLTASAIGYEPLSKVLNPQLDTQTVNFFLGGSALELEEVVVIAGENPANAIVRGIIEHKEDNRMTGRESFAYESYAKIELDLENIDPKLQNSKLLKPFAFVFENIDSTSDEKPFLPVYINEVLADVYHVKGAGKPKRIIHAQRATGTNNQTFIEYVKRIYQEYSVYDDWIYVLDKPFASPFSKSGLGYYEYYIIDSTMMNGHWSYKLKFKPKRKQEPTFYGDFWVADTSFAVQRVDMRMVPDVNINLVSRIIIHEEFEPVGGYWAPAKKKLVVDFTPSEKAPGMIARRTETFRGIRLNQAGTKQAYIENDEFYLAEEVTVESDSFWQAARHESLSQTEQQVYTMVDSIQNLPIFKTYVEVFETIFVGYFQLGKIEIGPYASAYSFNPVEGNRFRIGARTTKAFSEDLRLGGFLAYGLKDEAFKYGANGEWIIQRQPRIVAGAAYTNDISLNSENSEEFVQGDLFTGVFRRDLLQKLIRVQEAKGYYERYWKNGFSNRITFLHREMDPYGSIFSDGRGFNYAYLSDPSSLSDLDTTIRTTELIFKARYAKDEMLLAGNYNQTSFGSRYPIVELQYTLGVDGLLGGQYTYHKVNLSYRHYFYMNPVGWLSYRLNAGKVFGTVPFLLTEVHPGNEGYLVGRDIFNMMTRYEFASDTYASLLLEHHFDGFFLNRIPLLRKLNFRSYATFKAVMGSISQANRDANRLNLFEPTTENTYPGFRAPDKRPYMEASVGIENILKVFQIEAVWRLSYLDNPQARRFGLRGGVAFYF</sequence>
<keyword evidence="2" id="KW-0378">Hydrolase</keyword>
<feature type="signal peptide" evidence="1">
    <location>
        <begin position="1"/>
        <end position="21"/>
    </location>
</feature>
<dbReference type="InterPro" id="IPR008969">
    <property type="entry name" value="CarboxyPept-like_regulatory"/>
</dbReference>
<accession>A0A5C6S1U8</accession>
<dbReference type="OrthoDB" id="983143at2"/>
<dbReference type="Pfam" id="PF18939">
    <property type="entry name" value="DUF5686"/>
    <property type="match status" value="1"/>
</dbReference>
<keyword evidence="3" id="KW-1185">Reference proteome</keyword>
<dbReference type="Pfam" id="PF13715">
    <property type="entry name" value="CarbopepD_reg_2"/>
    <property type="match status" value="1"/>
</dbReference>
<dbReference type="AlphaFoldDB" id="A0A5C6S1U8"/>
<name>A0A5C6S1U8_9BACT</name>
<dbReference type="InterPro" id="IPR043741">
    <property type="entry name" value="DUF5686"/>
</dbReference>
<keyword evidence="1" id="KW-0732">Signal</keyword>
<comment type="caution">
    <text evidence="2">The sequence shown here is derived from an EMBL/GenBank/DDBJ whole genome shotgun (WGS) entry which is preliminary data.</text>
</comment>
<dbReference type="Proteomes" id="UP000321580">
    <property type="component" value="Unassembled WGS sequence"/>
</dbReference>
<dbReference type="Gene3D" id="2.60.40.1120">
    <property type="entry name" value="Carboxypeptidase-like, regulatory domain"/>
    <property type="match status" value="1"/>
</dbReference>
<evidence type="ECO:0000313" key="3">
    <source>
        <dbReference type="Proteomes" id="UP000321580"/>
    </source>
</evidence>
<organism evidence="2 3">
    <name type="scientific">Phaeodactylibacter luteus</name>
    <dbReference type="NCBI Taxonomy" id="1564516"/>
    <lineage>
        <taxon>Bacteria</taxon>
        <taxon>Pseudomonadati</taxon>
        <taxon>Bacteroidota</taxon>
        <taxon>Saprospiria</taxon>
        <taxon>Saprospirales</taxon>
        <taxon>Haliscomenobacteraceae</taxon>
        <taxon>Phaeodactylibacter</taxon>
    </lineage>
</organism>
<proteinExistence type="predicted"/>
<dbReference type="EMBL" id="VOOR01000005">
    <property type="protein sequence ID" value="TXB67939.1"/>
    <property type="molecule type" value="Genomic_DNA"/>
</dbReference>
<reference evidence="2 3" key="1">
    <citation type="submission" date="2019-08" db="EMBL/GenBank/DDBJ databases">
        <title>Genome of Phaeodactylibacter luteus.</title>
        <authorList>
            <person name="Bowman J.P."/>
        </authorList>
    </citation>
    <scope>NUCLEOTIDE SEQUENCE [LARGE SCALE GENOMIC DNA]</scope>
    <source>
        <strain evidence="2 3">KCTC 42180</strain>
    </source>
</reference>